<keyword evidence="5 7" id="KW-0040">ANK repeat</keyword>
<evidence type="ECO:0000256" key="5">
    <source>
        <dbReference type="ARBA" id="ARBA00023043"/>
    </source>
</evidence>
<keyword evidence="6 8" id="KW-0472">Membrane</keyword>
<evidence type="ECO:0000313" key="11">
    <source>
        <dbReference type="Proteomes" id="UP001064489"/>
    </source>
</evidence>
<evidence type="ECO:0000256" key="6">
    <source>
        <dbReference type="ARBA" id="ARBA00023136"/>
    </source>
</evidence>
<protein>
    <recommendedName>
        <fullName evidence="9">PGG domain-containing protein</fullName>
    </recommendedName>
</protein>
<dbReference type="InterPro" id="IPR026961">
    <property type="entry name" value="PGG_dom"/>
</dbReference>
<accession>A0AAD5IGS7</accession>
<evidence type="ECO:0000259" key="9">
    <source>
        <dbReference type="Pfam" id="PF13962"/>
    </source>
</evidence>
<dbReference type="PROSITE" id="PS50297">
    <property type="entry name" value="ANK_REP_REGION"/>
    <property type="match status" value="2"/>
</dbReference>
<keyword evidence="11" id="KW-1185">Reference proteome</keyword>
<reference evidence="10" key="1">
    <citation type="journal article" date="2022" name="Plant J.">
        <title>Strategies of tolerance reflected in two North American maple genomes.</title>
        <authorList>
            <person name="McEvoy S.L."/>
            <person name="Sezen U.U."/>
            <person name="Trouern-Trend A."/>
            <person name="McMahon S.M."/>
            <person name="Schaberg P.G."/>
            <person name="Yang J."/>
            <person name="Wegrzyn J.L."/>
            <person name="Swenson N.G."/>
        </authorList>
    </citation>
    <scope>NUCLEOTIDE SEQUENCE</scope>
    <source>
        <strain evidence="10">91603</strain>
    </source>
</reference>
<dbReference type="SUPFAM" id="SSF48403">
    <property type="entry name" value="Ankyrin repeat"/>
    <property type="match status" value="1"/>
</dbReference>
<evidence type="ECO:0000256" key="7">
    <source>
        <dbReference type="PROSITE-ProRule" id="PRU00023"/>
    </source>
</evidence>
<dbReference type="AlphaFoldDB" id="A0AAD5IGS7"/>
<feature type="repeat" description="ANK" evidence="7">
    <location>
        <begin position="38"/>
        <end position="70"/>
    </location>
</feature>
<dbReference type="Pfam" id="PF12796">
    <property type="entry name" value="Ank_2"/>
    <property type="match status" value="1"/>
</dbReference>
<dbReference type="EMBL" id="JAJSOW010000106">
    <property type="protein sequence ID" value="KAI9162530.1"/>
    <property type="molecule type" value="Genomic_DNA"/>
</dbReference>
<feature type="domain" description="PGG" evidence="9">
    <location>
        <begin position="373"/>
        <end position="472"/>
    </location>
</feature>
<dbReference type="InterPro" id="IPR002110">
    <property type="entry name" value="Ankyrin_rpt"/>
</dbReference>
<dbReference type="Proteomes" id="UP001064489">
    <property type="component" value="Chromosome 2"/>
</dbReference>
<proteinExistence type="predicted"/>
<comment type="subcellular location">
    <subcellularLocation>
        <location evidence="1">Membrane</location>
        <topology evidence="1">Multi-pass membrane protein</topology>
    </subcellularLocation>
</comment>
<evidence type="ECO:0000256" key="4">
    <source>
        <dbReference type="ARBA" id="ARBA00022989"/>
    </source>
</evidence>
<dbReference type="InterPro" id="IPR036770">
    <property type="entry name" value="Ankyrin_rpt-contain_sf"/>
</dbReference>
<feature type="transmembrane region" description="Helical" evidence="8">
    <location>
        <begin position="457"/>
        <end position="477"/>
    </location>
</feature>
<feature type="transmembrane region" description="Helical" evidence="8">
    <location>
        <begin position="375"/>
        <end position="395"/>
    </location>
</feature>
<sequence>MFTSPVDNLNFAVRRGDEEGVAKILQESPELALESDYSGNTALHLASINSNLAMVRLLTKSNPQLWLVKNKYEETPLQIASNRGSVDVIKEYLRAYPESATDGTPLRADIWDREEKVGQLLLKYIRERVCGCLGMSLCLSENILHVAMMSGDEEFAAKIIQLCPELALEPDHGGNTALHLACVEGNLAMVRLLVKSNPELCLVKNINERTPMHMAVMRDRVDVAFELLEACPESIMVVSATEETPLHVAIRQWQENFLELLIESIKKRSDYVIRLLLSEGPSCNGKVDVNAMNYGGFTALDILDVLPQEGKRDVDIEMILQREGAMRATDLGKVILDCTNNEKWIESQRNGDRSSHLQPTWYWPRKARRKTPREAYDVLLVIATLILTMTFQAALNAPGGKVVDNNIIYISRSSLWFQVYKQSSNYLLRLFIWFDSIAFIASASMIIIIVHEIAFKPWMLISVFSIYGAYICLIKVVSPRDALPVFLLGSPLILLASMSKHLALHTTLLKHFNRHGSEFIKAKIIRSRKASFFHN</sequence>
<feature type="repeat" description="ANK" evidence="7">
    <location>
        <begin position="173"/>
        <end position="205"/>
    </location>
</feature>
<dbReference type="PANTHER" id="PTHR24186:SF38">
    <property type="entry name" value="ANKYRIN REPEAT FAMILY PROTEIN"/>
    <property type="match status" value="1"/>
</dbReference>
<comment type="caution">
    <text evidence="10">The sequence shown here is derived from an EMBL/GenBank/DDBJ whole genome shotgun (WGS) entry which is preliminary data.</text>
</comment>
<keyword evidence="2 8" id="KW-0812">Transmembrane</keyword>
<dbReference type="Pfam" id="PF13637">
    <property type="entry name" value="Ank_4"/>
    <property type="match status" value="1"/>
</dbReference>
<dbReference type="PROSITE" id="PS50088">
    <property type="entry name" value="ANK_REPEAT"/>
    <property type="match status" value="2"/>
</dbReference>
<gene>
    <name evidence="10" type="ORF">LWI28_028245</name>
</gene>
<name>A0AAD5IGS7_ACENE</name>
<keyword evidence="4 8" id="KW-1133">Transmembrane helix</keyword>
<evidence type="ECO:0000256" key="8">
    <source>
        <dbReference type="SAM" id="Phobius"/>
    </source>
</evidence>
<evidence type="ECO:0000256" key="1">
    <source>
        <dbReference type="ARBA" id="ARBA00004141"/>
    </source>
</evidence>
<evidence type="ECO:0000256" key="3">
    <source>
        <dbReference type="ARBA" id="ARBA00022737"/>
    </source>
</evidence>
<feature type="transmembrane region" description="Helical" evidence="8">
    <location>
        <begin position="483"/>
        <end position="504"/>
    </location>
</feature>
<dbReference type="GO" id="GO:0005886">
    <property type="term" value="C:plasma membrane"/>
    <property type="evidence" value="ECO:0007669"/>
    <property type="project" value="TreeGrafter"/>
</dbReference>
<dbReference type="PANTHER" id="PTHR24186">
    <property type="entry name" value="PROTEIN PHOSPHATASE 1 REGULATORY SUBUNIT"/>
    <property type="match status" value="1"/>
</dbReference>
<evidence type="ECO:0000313" key="10">
    <source>
        <dbReference type="EMBL" id="KAI9162530.1"/>
    </source>
</evidence>
<organism evidence="10 11">
    <name type="scientific">Acer negundo</name>
    <name type="common">Box elder</name>
    <dbReference type="NCBI Taxonomy" id="4023"/>
    <lineage>
        <taxon>Eukaryota</taxon>
        <taxon>Viridiplantae</taxon>
        <taxon>Streptophyta</taxon>
        <taxon>Embryophyta</taxon>
        <taxon>Tracheophyta</taxon>
        <taxon>Spermatophyta</taxon>
        <taxon>Magnoliopsida</taxon>
        <taxon>eudicotyledons</taxon>
        <taxon>Gunneridae</taxon>
        <taxon>Pentapetalae</taxon>
        <taxon>rosids</taxon>
        <taxon>malvids</taxon>
        <taxon>Sapindales</taxon>
        <taxon>Sapindaceae</taxon>
        <taxon>Hippocastanoideae</taxon>
        <taxon>Acereae</taxon>
        <taxon>Acer</taxon>
    </lineage>
</organism>
<dbReference type="SMART" id="SM00248">
    <property type="entry name" value="ANK"/>
    <property type="match status" value="6"/>
</dbReference>
<evidence type="ECO:0000256" key="2">
    <source>
        <dbReference type="ARBA" id="ARBA00022692"/>
    </source>
</evidence>
<dbReference type="Gene3D" id="1.25.40.20">
    <property type="entry name" value="Ankyrin repeat-containing domain"/>
    <property type="match status" value="2"/>
</dbReference>
<reference evidence="10" key="2">
    <citation type="submission" date="2023-02" db="EMBL/GenBank/DDBJ databases">
        <authorList>
            <person name="Swenson N.G."/>
            <person name="Wegrzyn J.L."/>
            <person name="Mcevoy S.L."/>
        </authorList>
    </citation>
    <scope>NUCLEOTIDE SEQUENCE</scope>
    <source>
        <strain evidence="10">91603</strain>
        <tissue evidence="10">Leaf</tissue>
    </source>
</reference>
<dbReference type="Pfam" id="PF13962">
    <property type="entry name" value="PGG"/>
    <property type="match status" value="1"/>
</dbReference>
<feature type="transmembrane region" description="Helical" evidence="8">
    <location>
        <begin position="430"/>
        <end position="450"/>
    </location>
</feature>
<keyword evidence="3" id="KW-0677">Repeat</keyword>